<organism evidence="2">
    <name type="scientific">Cupriavidus pinatubonensis (strain JMP 134 / LMG 1197)</name>
    <name type="common">Cupriavidus necator (strain JMP 134)</name>
    <dbReference type="NCBI Taxonomy" id="264198"/>
    <lineage>
        <taxon>Bacteria</taxon>
        <taxon>Pseudomonadati</taxon>
        <taxon>Pseudomonadota</taxon>
        <taxon>Betaproteobacteria</taxon>
        <taxon>Burkholderiales</taxon>
        <taxon>Burkholderiaceae</taxon>
        <taxon>Cupriavidus</taxon>
    </lineage>
</organism>
<dbReference type="AlphaFoldDB" id="Q46X61"/>
<dbReference type="OrthoDB" id="7340239at2"/>
<protein>
    <recommendedName>
        <fullName evidence="1">Lysozyme inhibitor LprI-like N-terminal domain-containing protein</fullName>
    </recommendedName>
</protein>
<evidence type="ECO:0000259" key="1">
    <source>
        <dbReference type="Pfam" id="PF07007"/>
    </source>
</evidence>
<feature type="domain" description="Lysozyme inhibitor LprI-like N-terminal" evidence="1">
    <location>
        <begin position="59"/>
        <end position="139"/>
    </location>
</feature>
<sequence>MQPLVCADTLQRCCPADGDCLIADSLFFPYVNPDSMKAILSALTLALLAPVAAHAANECDKYRTSYDKTYCFAKLFLESDKELNASYTELRGLIADGAKQKLKDTQLEWIKYRDASCESSGAIDVDCNYRVNRDRAEYLRDRVRECKAGTCRNDMISKKSWN</sequence>
<accession>Q46X61</accession>
<dbReference type="Pfam" id="PF07007">
    <property type="entry name" value="LprI"/>
    <property type="match status" value="1"/>
</dbReference>
<proteinExistence type="predicted"/>
<dbReference type="DNASU" id="3610454"/>
<dbReference type="KEGG" id="reu:Reut_A2912"/>
<gene>
    <name evidence="2" type="ordered locus">Reut_A2912</name>
</gene>
<evidence type="ECO:0000313" key="2">
    <source>
        <dbReference type="EMBL" id="AAZ62272.1"/>
    </source>
</evidence>
<name>Q46X61_CUPPJ</name>
<reference evidence="2" key="1">
    <citation type="submission" date="2005-08" db="EMBL/GenBank/DDBJ databases">
        <title>Complete sequence of Chromosome1 of Ralstonia eutropha JMP134.</title>
        <authorList>
            <person name="Copeland A."/>
            <person name="Lucas S."/>
            <person name="Lapidus A."/>
            <person name="Barry K."/>
            <person name="Detter J.C."/>
            <person name="Glavina T."/>
            <person name="Hammon N."/>
            <person name="Israni S."/>
            <person name="Pitluck S."/>
            <person name="Goltsman E."/>
            <person name="Martinez M."/>
            <person name="Schmutz J."/>
            <person name="Larimer F."/>
            <person name="Land M."/>
            <person name="Lykidis A."/>
            <person name="Richardson P."/>
        </authorList>
    </citation>
    <scope>NUCLEOTIDE SEQUENCE</scope>
    <source>
        <strain evidence="2">JMP134</strain>
    </source>
</reference>
<dbReference type="STRING" id="264198.Reut_A2912"/>
<dbReference type="InterPro" id="IPR009739">
    <property type="entry name" value="LprI-like_N"/>
</dbReference>
<dbReference type="Gene3D" id="1.20.1270.180">
    <property type="match status" value="1"/>
</dbReference>
<dbReference type="eggNOG" id="COG3755">
    <property type="taxonomic scope" value="Bacteria"/>
</dbReference>
<dbReference type="HOGENOM" id="CLU_128596_9_0_4"/>
<dbReference type="EMBL" id="CP000090">
    <property type="protein sequence ID" value="AAZ62272.1"/>
    <property type="molecule type" value="Genomic_DNA"/>
</dbReference>